<keyword evidence="2" id="KW-0808">Transferase</keyword>
<dbReference type="InterPro" id="IPR050508">
    <property type="entry name" value="Methyltransf_Superfamily"/>
</dbReference>
<dbReference type="InterPro" id="IPR029063">
    <property type="entry name" value="SAM-dependent_MTases_sf"/>
</dbReference>
<dbReference type="Gene3D" id="3.40.50.150">
    <property type="entry name" value="Vaccinia Virus protein VP39"/>
    <property type="match status" value="1"/>
</dbReference>
<name>A0A1H2AF69_9ACTN</name>
<evidence type="ECO:0000313" key="3">
    <source>
        <dbReference type="Proteomes" id="UP000199103"/>
    </source>
</evidence>
<dbReference type="AlphaFoldDB" id="A0A1H2AF69"/>
<dbReference type="RefSeq" id="WP_091530776.1">
    <property type="nucleotide sequence ID" value="NZ_LT629772.1"/>
</dbReference>
<dbReference type="GO" id="GO:0008168">
    <property type="term" value="F:methyltransferase activity"/>
    <property type="evidence" value="ECO:0007669"/>
    <property type="project" value="UniProtKB-KW"/>
</dbReference>
<dbReference type="STRING" id="630515.SAMN04489812_5888"/>
<evidence type="ECO:0000313" key="2">
    <source>
        <dbReference type="EMBL" id="SDT44564.1"/>
    </source>
</evidence>
<evidence type="ECO:0000259" key="1">
    <source>
        <dbReference type="Pfam" id="PF13649"/>
    </source>
</evidence>
<dbReference type="OrthoDB" id="9786503at2"/>
<protein>
    <submittedName>
        <fullName evidence="2">Methyltransferase domain-containing protein</fullName>
    </submittedName>
</protein>
<dbReference type="Pfam" id="PF13649">
    <property type="entry name" value="Methyltransf_25"/>
    <property type="match status" value="1"/>
</dbReference>
<reference evidence="2 3" key="1">
    <citation type="submission" date="2016-10" db="EMBL/GenBank/DDBJ databases">
        <authorList>
            <person name="de Groot N.N."/>
        </authorList>
    </citation>
    <scope>NUCLEOTIDE SEQUENCE [LARGE SCALE GENOMIC DNA]</scope>
    <source>
        <strain evidence="2 3">DSM 21800</strain>
    </source>
</reference>
<sequence length="219" mass="24009">MTDHSDTQEQQAAAADATTFWDRRYQEKDQIWSGRVNPVLAEVVGELEVGSALDLGCGEGGDAVWLAGMGWRVTGIDISETALQRARTAAEQQRVDARTSFERHDLATDFPSGTFDLVSAQYLHSPVDFPRGAVLQQAARAVALGGRLLIVDHGAPPPWMPEGHEHPPFPTVQQTFDELGLIQDHWRVERLEAIERPAVGPDGQQGVLLDNIILVCRLA</sequence>
<keyword evidence="2" id="KW-0489">Methyltransferase</keyword>
<accession>A0A1H2AF69</accession>
<dbReference type="SUPFAM" id="SSF53335">
    <property type="entry name" value="S-adenosyl-L-methionine-dependent methyltransferases"/>
    <property type="match status" value="1"/>
</dbReference>
<organism evidence="2 3">
    <name type="scientific">Microlunatus soli</name>
    <dbReference type="NCBI Taxonomy" id="630515"/>
    <lineage>
        <taxon>Bacteria</taxon>
        <taxon>Bacillati</taxon>
        <taxon>Actinomycetota</taxon>
        <taxon>Actinomycetes</taxon>
        <taxon>Propionibacteriales</taxon>
        <taxon>Propionibacteriaceae</taxon>
        <taxon>Microlunatus</taxon>
    </lineage>
</organism>
<dbReference type="InterPro" id="IPR041698">
    <property type="entry name" value="Methyltransf_25"/>
</dbReference>
<dbReference type="PANTHER" id="PTHR42912">
    <property type="entry name" value="METHYLTRANSFERASE"/>
    <property type="match status" value="1"/>
</dbReference>
<dbReference type="EMBL" id="LT629772">
    <property type="protein sequence ID" value="SDT44564.1"/>
    <property type="molecule type" value="Genomic_DNA"/>
</dbReference>
<proteinExistence type="predicted"/>
<dbReference type="Proteomes" id="UP000199103">
    <property type="component" value="Chromosome I"/>
</dbReference>
<keyword evidence="3" id="KW-1185">Reference proteome</keyword>
<dbReference type="GO" id="GO:0032259">
    <property type="term" value="P:methylation"/>
    <property type="evidence" value="ECO:0007669"/>
    <property type="project" value="UniProtKB-KW"/>
</dbReference>
<dbReference type="PANTHER" id="PTHR42912:SF45">
    <property type="entry name" value="23S RRNA (GUANINE(745)-N(1))-METHYLTRANSFERASE"/>
    <property type="match status" value="1"/>
</dbReference>
<dbReference type="CDD" id="cd02440">
    <property type="entry name" value="AdoMet_MTases"/>
    <property type="match status" value="1"/>
</dbReference>
<feature type="domain" description="Methyltransferase" evidence="1">
    <location>
        <begin position="53"/>
        <end position="146"/>
    </location>
</feature>
<gene>
    <name evidence="2" type="ORF">SAMN04489812_5888</name>
</gene>